<evidence type="ECO:0000256" key="1">
    <source>
        <dbReference type="SAM" id="MobiDB-lite"/>
    </source>
</evidence>
<accession>A0A3D9SWQ5</accession>
<evidence type="ECO:0000313" key="3">
    <source>
        <dbReference type="EMBL" id="REF00269.1"/>
    </source>
</evidence>
<dbReference type="Pfam" id="PF24623">
    <property type="entry name" value="Phage_zn_bind_8"/>
    <property type="match status" value="1"/>
</dbReference>
<name>A0A3D9SWQ5_9ACTN</name>
<organism evidence="3 4">
    <name type="scientific">Thermomonospora umbrina</name>
    <dbReference type="NCBI Taxonomy" id="111806"/>
    <lineage>
        <taxon>Bacteria</taxon>
        <taxon>Bacillati</taxon>
        <taxon>Actinomycetota</taxon>
        <taxon>Actinomycetes</taxon>
        <taxon>Streptosporangiales</taxon>
        <taxon>Thermomonosporaceae</taxon>
        <taxon>Thermomonospora</taxon>
    </lineage>
</organism>
<gene>
    <name evidence="3" type="ORF">DFJ69_5798</name>
</gene>
<keyword evidence="4" id="KW-1185">Reference proteome</keyword>
<proteinExistence type="predicted"/>
<dbReference type="Proteomes" id="UP000256661">
    <property type="component" value="Unassembled WGS sequence"/>
</dbReference>
<dbReference type="EMBL" id="QTTT01000001">
    <property type="protein sequence ID" value="REF00269.1"/>
    <property type="molecule type" value="Genomic_DNA"/>
</dbReference>
<dbReference type="RefSeq" id="WP_116025439.1">
    <property type="nucleotide sequence ID" value="NZ_QTTT01000001.1"/>
</dbReference>
<reference evidence="3 4" key="1">
    <citation type="submission" date="2018-08" db="EMBL/GenBank/DDBJ databases">
        <title>Sequencing the genomes of 1000 actinobacteria strains.</title>
        <authorList>
            <person name="Klenk H.-P."/>
        </authorList>
    </citation>
    <scope>NUCLEOTIDE SEQUENCE [LARGE SCALE GENOMIC DNA]</scope>
    <source>
        <strain evidence="3 4">DSM 43927</strain>
    </source>
</reference>
<feature type="domain" description="DNA-binding phage zinc finger" evidence="2">
    <location>
        <begin position="133"/>
        <end position="178"/>
    </location>
</feature>
<dbReference type="OrthoDB" id="4764618at2"/>
<sequence length="201" mass="22624">MNHEEAVVLVRYVRACCPQQAIDEYTPDAWHDLLGDLDIDACRAAVVTIVRRQPFVAPAEIRAEVRRVREERIAAQRLEAPTPDAAEREEVYRQQLWVILQRAADGHMPFKAIPGRASSGPSEAFMRTRTAEDRDRVLAQTVACPADRCPARPGEPCRPRPGEPPMSAWHPNRLRLARNEELLPDINPVPSLDELEAEAGR</sequence>
<evidence type="ECO:0000313" key="4">
    <source>
        <dbReference type="Proteomes" id="UP000256661"/>
    </source>
</evidence>
<protein>
    <recommendedName>
        <fullName evidence="2">DNA-binding phage zinc finger domain-containing protein</fullName>
    </recommendedName>
</protein>
<comment type="caution">
    <text evidence="3">The sequence shown here is derived from an EMBL/GenBank/DDBJ whole genome shotgun (WGS) entry which is preliminary data.</text>
</comment>
<dbReference type="InterPro" id="IPR056911">
    <property type="entry name" value="Phage_Znf_bind_put"/>
</dbReference>
<evidence type="ECO:0000259" key="2">
    <source>
        <dbReference type="Pfam" id="PF24623"/>
    </source>
</evidence>
<feature type="region of interest" description="Disordered" evidence="1">
    <location>
        <begin position="148"/>
        <end position="201"/>
    </location>
</feature>
<dbReference type="AlphaFoldDB" id="A0A3D9SWQ5"/>